<dbReference type="AlphaFoldDB" id="A0A076YY81"/>
<evidence type="ECO:0000313" key="5">
    <source>
        <dbReference type="Proteomes" id="UP000254076"/>
    </source>
</evidence>
<gene>
    <name evidence="2" type="ORF">NCTC8181_01167</name>
    <name evidence="3" type="ORF">NCTC8185_01015</name>
</gene>
<feature type="domain" description="HTH cro/C1-type" evidence="1">
    <location>
        <begin position="8"/>
        <end position="64"/>
    </location>
</feature>
<name>A0A076YY81_STRAG</name>
<dbReference type="PROSITE" id="PS50943">
    <property type="entry name" value="HTH_CROC1"/>
    <property type="match status" value="1"/>
</dbReference>
<dbReference type="InterPro" id="IPR001387">
    <property type="entry name" value="Cro/C1-type_HTH"/>
</dbReference>
<dbReference type="InterPro" id="IPR053163">
    <property type="entry name" value="HTH-type_regulator_Rgg"/>
</dbReference>
<reference evidence="4 5" key="1">
    <citation type="submission" date="2018-06" db="EMBL/GenBank/DDBJ databases">
        <authorList>
            <consortium name="Pathogen Informatics"/>
            <person name="Doyle S."/>
        </authorList>
    </citation>
    <scope>NUCLEOTIDE SEQUENCE [LARGE SCALE GENOMIC DNA]</scope>
    <source>
        <strain evidence="2 4">NCTC8181</strain>
        <strain evidence="3 5">NCTC8185</strain>
    </source>
</reference>
<dbReference type="GO" id="GO:0003677">
    <property type="term" value="F:DNA binding"/>
    <property type="evidence" value="ECO:0007669"/>
    <property type="project" value="InterPro"/>
</dbReference>
<dbReference type="SMART" id="SM00530">
    <property type="entry name" value="HTH_XRE"/>
    <property type="match status" value="1"/>
</dbReference>
<dbReference type="Proteomes" id="UP000250200">
    <property type="component" value="Unassembled WGS sequence"/>
</dbReference>
<accession>A0A076YY81</accession>
<protein>
    <submittedName>
        <fullName evidence="3">Transcriptional regulator, Cro/CI family</fullName>
    </submittedName>
</protein>
<sequence>MKNYGKILKELREDKGISLSSLAKSAQLSKSTLSRFENGETQIGIDKFIKTLQTLEVGVTINEVSILDSKVKAGTSNTDLEQLTLLESYRDNEDIMRIFSFQKQQSCDRIESNVLKILAKLFISNLGLNMRLPQDEINLVVTYLNGVTQYNDFYFKVICYFQDILPEDVILNKISNMTKEQLPYSKSLVNLLIKQVIIALEKDSVDKAIVFADLANKVSQ</sequence>
<dbReference type="RefSeq" id="WP_001871853.1">
    <property type="nucleotide sequence ID" value="NZ_CAACXY010000001.1"/>
</dbReference>
<dbReference type="PANTHER" id="PTHR37038">
    <property type="entry name" value="TRANSCRIPTIONAL REGULATOR-RELATED"/>
    <property type="match status" value="1"/>
</dbReference>
<proteinExistence type="predicted"/>
<organism evidence="3 5">
    <name type="scientific">Streptococcus agalactiae</name>
    <dbReference type="NCBI Taxonomy" id="1311"/>
    <lineage>
        <taxon>Bacteria</taxon>
        <taxon>Bacillati</taxon>
        <taxon>Bacillota</taxon>
        <taxon>Bacilli</taxon>
        <taxon>Lactobacillales</taxon>
        <taxon>Streptococcaceae</taxon>
        <taxon>Streptococcus</taxon>
    </lineage>
</organism>
<dbReference type="EMBL" id="UAVB01000001">
    <property type="protein sequence ID" value="SQA18123.1"/>
    <property type="molecule type" value="Genomic_DNA"/>
</dbReference>
<evidence type="ECO:0000313" key="4">
    <source>
        <dbReference type="Proteomes" id="UP000250200"/>
    </source>
</evidence>
<comment type="caution">
    <text evidence="3">The sequence shown here is derived from an EMBL/GenBank/DDBJ whole genome shotgun (WGS) entry which is preliminary data.</text>
</comment>
<dbReference type="InterPro" id="IPR010982">
    <property type="entry name" value="Lambda_DNA-bd_dom_sf"/>
</dbReference>
<dbReference type="Proteomes" id="UP000254076">
    <property type="component" value="Unassembled WGS sequence"/>
</dbReference>
<dbReference type="Pfam" id="PF01381">
    <property type="entry name" value="HTH_3"/>
    <property type="match status" value="1"/>
</dbReference>
<dbReference type="PANTHER" id="PTHR37038:SF12">
    <property type="entry name" value="TRANSCRIPTIONAL REGULATOR"/>
    <property type="match status" value="1"/>
</dbReference>
<dbReference type="Gene3D" id="1.10.260.40">
    <property type="entry name" value="lambda repressor-like DNA-binding domains"/>
    <property type="match status" value="1"/>
</dbReference>
<dbReference type="SUPFAM" id="SSF47413">
    <property type="entry name" value="lambda repressor-like DNA-binding domains"/>
    <property type="match status" value="1"/>
</dbReference>
<dbReference type="CDD" id="cd00093">
    <property type="entry name" value="HTH_XRE"/>
    <property type="match status" value="1"/>
</dbReference>
<evidence type="ECO:0000313" key="2">
    <source>
        <dbReference type="EMBL" id="SQA18123.1"/>
    </source>
</evidence>
<dbReference type="EMBL" id="UHEQ01000004">
    <property type="protein sequence ID" value="SUN13749.1"/>
    <property type="molecule type" value="Genomic_DNA"/>
</dbReference>
<evidence type="ECO:0000313" key="3">
    <source>
        <dbReference type="EMBL" id="SUN13749.1"/>
    </source>
</evidence>
<evidence type="ECO:0000259" key="1">
    <source>
        <dbReference type="PROSITE" id="PS50943"/>
    </source>
</evidence>